<dbReference type="AlphaFoldDB" id="A0A368VKA8"/>
<accession>A0A368VKA8</accession>
<gene>
    <name evidence="2" type="ORF">DFQ14_11053</name>
</gene>
<comment type="caution">
    <text evidence="2">The sequence shown here is derived from an EMBL/GenBank/DDBJ whole genome shotgun (WGS) entry which is preliminary data.</text>
</comment>
<dbReference type="RefSeq" id="WP_114453956.1">
    <property type="nucleotide sequence ID" value="NZ_QPJC01000010.1"/>
</dbReference>
<dbReference type="Pfam" id="PF19054">
    <property type="entry name" value="DUF5753"/>
    <property type="match status" value="1"/>
</dbReference>
<dbReference type="Proteomes" id="UP000253495">
    <property type="component" value="Unassembled WGS sequence"/>
</dbReference>
<proteinExistence type="predicted"/>
<reference evidence="2 3" key="1">
    <citation type="submission" date="2018-07" db="EMBL/GenBank/DDBJ databases">
        <title>Genomic Encyclopedia of Type Strains, Phase III (KMG-III): the genomes of soil and plant-associated and newly described type strains.</title>
        <authorList>
            <person name="Whitman W."/>
        </authorList>
    </citation>
    <scope>NUCLEOTIDE SEQUENCE [LARGE SCALE GENOMIC DNA]</scope>
    <source>
        <strain evidence="2 3">CECT 8575</strain>
    </source>
</reference>
<evidence type="ECO:0000259" key="1">
    <source>
        <dbReference type="Pfam" id="PF19054"/>
    </source>
</evidence>
<keyword evidence="3" id="KW-1185">Reference proteome</keyword>
<name>A0A368VKA8_9ACTN</name>
<evidence type="ECO:0000313" key="3">
    <source>
        <dbReference type="Proteomes" id="UP000253495"/>
    </source>
</evidence>
<feature type="domain" description="DUF5753" evidence="1">
    <location>
        <begin position="29"/>
        <end position="90"/>
    </location>
</feature>
<dbReference type="InterPro" id="IPR043917">
    <property type="entry name" value="DUF5753"/>
</dbReference>
<sequence>MARRAGGCLTGSSGEAVFRGASETLHRWTAAHSGQFMLFEFPKAPSIVHLEHLSSAAFLSGQATIEAHCRALDTLRAAAMSPEESVEFVAARADSFEENES</sequence>
<evidence type="ECO:0000313" key="2">
    <source>
        <dbReference type="EMBL" id="RCW40727.1"/>
    </source>
</evidence>
<dbReference type="EMBL" id="QPJC01000010">
    <property type="protein sequence ID" value="RCW40727.1"/>
    <property type="molecule type" value="Genomic_DNA"/>
</dbReference>
<protein>
    <recommendedName>
        <fullName evidence="1">DUF5753 domain-containing protein</fullName>
    </recommendedName>
</protein>
<organism evidence="2 3">
    <name type="scientific">Halopolyspora algeriensis</name>
    <dbReference type="NCBI Taxonomy" id="1500506"/>
    <lineage>
        <taxon>Bacteria</taxon>
        <taxon>Bacillati</taxon>
        <taxon>Actinomycetota</taxon>
        <taxon>Actinomycetes</taxon>
        <taxon>Actinomycetes incertae sedis</taxon>
        <taxon>Halopolyspora</taxon>
    </lineage>
</organism>
<dbReference type="OrthoDB" id="4539885at2"/>